<dbReference type="EMBL" id="CP054143">
    <property type="protein sequence ID" value="QKJ65250.1"/>
    <property type="molecule type" value="Genomic_DNA"/>
</dbReference>
<evidence type="ECO:0000313" key="2">
    <source>
        <dbReference type="Proteomes" id="UP000504844"/>
    </source>
</evidence>
<proteinExistence type="predicted"/>
<keyword evidence="2" id="KW-1185">Reference proteome</keyword>
<dbReference type="AlphaFoldDB" id="A0A6M8SNW5"/>
<sequence length="79" mass="9002">MAYKKWLVDESGSCKLTLTKFSMLMSSRLNKSREHLHGGYDRKKAMVFIVGAPPEGVSLSSWLTAECQRFEDRIKGDFT</sequence>
<accession>A0A6M8SNW5</accession>
<name>A0A6M8SNW5_9NEIS</name>
<reference evidence="1 2" key="1">
    <citation type="submission" date="2020-05" db="EMBL/GenBank/DDBJ databases">
        <title>Complete genome sequence of Deefgea sp. D17.</title>
        <authorList>
            <person name="Bae J.-W."/>
            <person name="Han J.E."/>
        </authorList>
    </citation>
    <scope>NUCLEOTIDE SEQUENCE [LARGE SCALE GENOMIC DNA]</scope>
    <source>
        <strain evidence="1 2">D17</strain>
    </source>
</reference>
<dbReference type="RefSeq" id="WP_173531760.1">
    <property type="nucleotide sequence ID" value="NZ_CP054143.1"/>
</dbReference>
<protein>
    <submittedName>
        <fullName evidence="1">Uncharacterized protein</fullName>
    </submittedName>
</protein>
<evidence type="ECO:0000313" key="1">
    <source>
        <dbReference type="EMBL" id="QKJ65250.1"/>
    </source>
</evidence>
<organism evidence="1 2">
    <name type="scientific">Deefgea piscis</name>
    <dbReference type="NCBI Taxonomy" id="2739061"/>
    <lineage>
        <taxon>Bacteria</taxon>
        <taxon>Pseudomonadati</taxon>
        <taxon>Pseudomonadota</taxon>
        <taxon>Betaproteobacteria</taxon>
        <taxon>Neisseriales</taxon>
        <taxon>Chitinibacteraceae</taxon>
        <taxon>Deefgea</taxon>
    </lineage>
</organism>
<dbReference type="Proteomes" id="UP000504844">
    <property type="component" value="Chromosome"/>
</dbReference>
<gene>
    <name evidence="1" type="ORF">HQN60_00020</name>
</gene>
<dbReference type="KEGG" id="dee:HQN60_00020"/>